<sequence>EEDSSSFKGSGQAAWQGNVSNGNLAKWHLADFNNALDSKMNNISGYEWKVCPDIEQPKEPSIGNNGKVSNWNCNSSGSGMAIKVAWTMKSEDKNNSSVSFSYVLRVTD</sequence>
<protein>
    <submittedName>
        <fullName evidence="1">Uncharacterized protein</fullName>
    </submittedName>
</protein>
<keyword evidence="2" id="KW-1185">Reference proteome</keyword>
<dbReference type="RefSeq" id="WP_238744791.1">
    <property type="nucleotide sequence ID" value="NZ_JAKOOW010000001.1"/>
</dbReference>
<reference evidence="1 2" key="1">
    <citation type="submission" date="2022-02" db="EMBL/GenBank/DDBJ databases">
        <title>Genome sequence data of Kingella unionensis sp. nov. strain CICC 24913 (CCUG 75125).</title>
        <authorList>
            <person name="Xiao M."/>
        </authorList>
    </citation>
    <scope>NUCLEOTIDE SEQUENCE [LARGE SCALE GENOMIC DNA]</scope>
    <source>
        <strain evidence="1 2">CICC 24913</strain>
    </source>
</reference>
<organism evidence="1 2">
    <name type="scientific">Kingella pumchi</name>
    <dbReference type="NCBI Taxonomy" id="2779506"/>
    <lineage>
        <taxon>Bacteria</taxon>
        <taxon>Pseudomonadati</taxon>
        <taxon>Pseudomonadota</taxon>
        <taxon>Betaproteobacteria</taxon>
        <taxon>Neisseriales</taxon>
        <taxon>Neisseriaceae</taxon>
        <taxon>Kingella</taxon>
    </lineage>
</organism>
<gene>
    <name evidence="1" type="ORF">MB824_00185</name>
</gene>
<feature type="non-terminal residue" evidence="1">
    <location>
        <position position="1"/>
    </location>
</feature>
<proteinExistence type="predicted"/>
<name>A0ABS9NJF4_9NEIS</name>
<evidence type="ECO:0000313" key="2">
    <source>
        <dbReference type="Proteomes" id="UP001298424"/>
    </source>
</evidence>
<dbReference type="Proteomes" id="UP001298424">
    <property type="component" value="Unassembled WGS sequence"/>
</dbReference>
<accession>A0ABS9NJF4</accession>
<dbReference type="EMBL" id="JAKOOW010000001">
    <property type="protein sequence ID" value="MCG6502924.1"/>
    <property type="molecule type" value="Genomic_DNA"/>
</dbReference>
<evidence type="ECO:0000313" key="1">
    <source>
        <dbReference type="EMBL" id="MCG6502924.1"/>
    </source>
</evidence>
<comment type="caution">
    <text evidence="1">The sequence shown here is derived from an EMBL/GenBank/DDBJ whole genome shotgun (WGS) entry which is preliminary data.</text>
</comment>